<protein>
    <submittedName>
        <fullName evidence="1">Lef-7</fullName>
    </submittedName>
</protein>
<sequence>MAPKRCRRSARITAAALPYEMKLKILEHLGIRTFLAVTGDKERADTLMLKRNRYKLYFETRPANYNIEKDEKLARHLGLNVSDIVRLPLLVEKNYECYVLSKNDDNYNMRQDVLINRMYPQNNYKRYYVLLCGLLIKSLLQNLKIDPKDEVALWRLKNVKNIAKYFCEIKCK</sequence>
<organismHost>
    <name type="scientific">Mamestra configurata</name>
    <name type="common">bertha armyworm</name>
    <dbReference type="NCBI Taxonomy" id="174822"/>
</organismHost>
<organism evidence="1">
    <name type="scientific">Mamestra configurata nucleopolyhedrovirus</name>
    <name type="common">MacoNPV</name>
    <dbReference type="NCBI Taxonomy" id="207830"/>
    <lineage>
        <taxon>Viruses</taxon>
        <taxon>Viruses incertae sedis</taxon>
        <taxon>Naldaviricetes</taxon>
        <taxon>Lefavirales</taxon>
        <taxon>Baculoviridae</taxon>
        <taxon>Alphabaculovirus</taxon>
        <taxon>Alphabaculovirus maconfiguratae</taxon>
    </lineage>
</organism>
<reference evidence="1" key="1">
    <citation type="submission" date="2019-08" db="EMBL/GenBank/DDBJ databases">
        <title>Genomics of alphabaculovirus isolates infecting Mamestra configurata.</title>
        <authorList>
            <person name="Erlandson M.A."/>
            <person name="Baldwin D."/>
            <person name="Theilmann D.A."/>
        </authorList>
    </citation>
    <scope>NUCLEOTIDE SEQUENCE</scope>
    <source>
        <strain evidence="1">94-2</strain>
    </source>
</reference>
<name>A0A7G7Y7Z4_NPVMC</name>
<dbReference type="EMBL" id="MN320360">
    <property type="protein sequence ID" value="QNH90490.1"/>
    <property type="molecule type" value="Genomic_DNA"/>
</dbReference>
<evidence type="ECO:0000313" key="1">
    <source>
        <dbReference type="EMBL" id="QNH90490.1"/>
    </source>
</evidence>
<accession>A0A7G7Y7Z4</accession>
<proteinExistence type="predicted"/>